<proteinExistence type="predicted"/>
<reference evidence="1 2" key="1">
    <citation type="submission" date="2018-08" db="EMBL/GenBank/DDBJ databases">
        <title>A genome reference for cultivated species of the human gut microbiota.</title>
        <authorList>
            <person name="Zou Y."/>
            <person name="Xue W."/>
            <person name="Luo G."/>
        </authorList>
    </citation>
    <scope>NUCLEOTIDE SEQUENCE [LARGE SCALE GENOMIC DNA]</scope>
    <source>
        <strain evidence="1 2">AM39-1</strain>
    </source>
</reference>
<organism evidence="1 2">
    <name type="scientific">Bacteroides uniformis</name>
    <dbReference type="NCBI Taxonomy" id="820"/>
    <lineage>
        <taxon>Bacteria</taxon>
        <taxon>Pseudomonadati</taxon>
        <taxon>Bacteroidota</taxon>
        <taxon>Bacteroidia</taxon>
        <taxon>Bacteroidales</taxon>
        <taxon>Bacteroidaceae</taxon>
        <taxon>Bacteroides</taxon>
    </lineage>
</organism>
<dbReference type="AlphaFoldDB" id="A0A413X844"/>
<dbReference type="SUPFAM" id="SSF55874">
    <property type="entry name" value="ATPase domain of HSP90 chaperone/DNA topoisomerase II/histidine kinase"/>
    <property type="match status" value="1"/>
</dbReference>
<protein>
    <submittedName>
        <fullName evidence="1">ATP-binding protein</fullName>
    </submittedName>
</protein>
<dbReference type="InterPro" id="IPR036890">
    <property type="entry name" value="HATPase_C_sf"/>
</dbReference>
<accession>A0A413X844</accession>
<dbReference type="Gene3D" id="3.30.565.10">
    <property type="entry name" value="Histidine kinase-like ATPase, C-terminal domain"/>
    <property type="match status" value="1"/>
</dbReference>
<dbReference type="Pfam" id="PF13589">
    <property type="entry name" value="HATPase_c_3"/>
    <property type="match status" value="1"/>
</dbReference>
<keyword evidence="1" id="KW-0547">Nucleotide-binding</keyword>
<sequence length="498" mass="58181">MAKPVRNIPKADHLIGSMRSMGYTFESAIADIIDNSISANCQNVFLFFPTDPLHCYVSILDDGDGMSKEELLEAMRYGSTSSESVRSENDLGRFGLGLKAASLSQCRKLTVVSKKDKNVSAYRWDYDFIKENKNWDILELNSREINSLPTISELLEKDHGTLVIWEDFDVIDKSNNGQVYSTLCDYKSKIAQYVGLIFHRYIGAKGGKAIVIRLNNHKIKALDPFLEDHDKTTKKREVSIDIIDSTGVERYIKVRPFILPYHKDLSASDIEKLGGHENMRTKQGYYLYRNRRLIRWGTWFGMHTSHELTKNARIRVDIPNTLDDIWQIDIKKQEASIPKIIQTRLTRKVEEALEFSIRQQTHRGRRNNISENIDYIWNRIEGREGHFFYEINRDSPFVSFIKSKVADEYIEYIDMLIDEIEKHVPVQQMYIDQSNNTIIEKEDPNREDDLFNKAVLMVEFAREFSDTITRDTIDRIFKNESFYGHPKLQERLYKHFEV</sequence>
<dbReference type="RefSeq" id="WP_117881139.1">
    <property type="nucleotide sequence ID" value="NZ_QRLB01000006.1"/>
</dbReference>
<keyword evidence="1" id="KW-0067">ATP-binding</keyword>
<evidence type="ECO:0000313" key="1">
    <source>
        <dbReference type="EMBL" id="RHB72810.1"/>
    </source>
</evidence>
<dbReference type="EMBL" id="QSHA01000007">
    <property type="protein sequence ID" value="RHB72810.1"/>
    <property type="molecule type" value="Genomic_DNA"/>
</dbReference>
<comment type="caution">
    <text evidence="1">The sequence shown here is derived from an EMBL/GenBank/DDBJ whole genome shotgun (WGS) entry which is preliminary data.</text>
</comment>
<dbReference type="GO" id="GO:0005524">
    <property type="term" value="F:ATP binding"/>
    <property type="evidence" value="ECO:0007669"/>
    <property type="project" value="UniProtKB-KW"/>
</dbReference>
<name>A0A413X844_BACUN</name>
<gene>
    <name evidence="1" type="ORF">DW873_10710</name>
</gene>
<dbReference type="Proteomes" id="UP000286114">
    <property type="component" value="Unassembled WGS sequence"/>
</dbReference>
<evidence type="ECO:0000313" key="2">
    <source>
        <dbReference type="Proteomes" id="UP000286114"/>
    </source>
</evidence>